<organism evidence="1 2">
    <name type="scientific">Parasphingopyxis lamellibrachiae</name>
    <dbReference type="NCBI Taxonomy" id="680125"/>
    <lineage>
        <taxon>Bacteria</taxon>
        <taxon>Pseudomonadati</taxon>
        <taxon>Pseudomonadota</taxon>
        <taxon>Alphaproteobacteria</taxon>
        <taxon>Sphingomonadales</taxon>
        <taxon>Sphingomonadaceae</taxon>
        <taxon>Parasphingopyxis</taxon>
    </lineage>
</organism>
<dbReference type="InterPro" id="IPR021276">
    <property type="entry name" value="DUF2855"/>
</dbReference>
<dbReference type="Gene3D" id="3.40.50.720">
    <property type="entry name" value="NAD(P)-binding Rossmann-like Domain"/>
    <property type="match status" value="1"/>
</dbReference>
<name>A0A3D9FCY4_9SPHN</name>
<dbReference type="Pfam" id="PF11017">
    <property type="entry name" value="DUF2855"/>
    <property type="match status" value="1"/>
</dbReference>
<dbReference type="EMBL" id="QRDP01000004">
    <property type="protein sequence ID" value="RED15407.1"/>
    <property type="molecule type" value="Genomic_DNA"/>
</dbReference>
<dbReference type="InterPro" id="IPR011032">
    <property type="entry name" value="GroES-like_sf"/>
</dbReference>
<dbReference type="RefSeq" id="WP_116234932.1">
    <property type="nucleotide sequence ID" value="NZ_QRDP01000004.1"/>
</dbReference>
<evidence type="ECO:0000313" key="2">
    <source>
        <dbReference type="Proteomes" id="UP000256310"/>
    </source>
</evidence>
<comment type="caution">
    <text evidence="1">The sequence shown here is derived from an EMBL/GenBank/DDBJ whole genome shotgun (WGS) entry which is preliminary data.</text>
</comment>
<sequence length="359" mass="38812">MTVSTDFLVSKADIAQTRLTETELGALAEGQILLRIEKFALTANNITYAVVGEQMAYWNFFPAEQGWGRVPVWGFATVAESRHPEIAVGERVYGYLPMSSHLVVEPGKVSDGAFLDMAPHRQPMNRVYNNYRRLAVDPAHNPDLEDYRALFEPLFMTSFLIEAFMRHQDYFGAKSLLMTSASSKTGMALAQVAKARSPGIERVGLTSAGNVGFVEGLGLYDRVVSYDAIGDLDAAAPAVVVDFAGNGKTLSAIHNHFADNLKYSCLVGATHWEARGLADDIAGPTPILFFAPDHVVAMTDELGPEGFGIEVGKAWGSFIGEARGWVDVLRREGGDAAGETYATVLGGKASPRDGFILSL</sequence>
<protein>
    <submittedName>
        <fullName evidence="1">Uncharacterized protein DUF2855</fullName>
    </submittedName>
</protein>
<keyword evidence="2" id="KW-1185">Reference proteome</keyword>
<accession>A0A3D9FCY4</accession>
<dbReference type="Proteomes" id="UP000256310">
    <property type="component" value="Unassembled WGS sequence"/>
</dbReference>
<dbReference type="SUPFAM" id="SSF50129">
    <property type="entry name" value="GroES-like"/>
    <property type="match status" value="1"/>
</dbReference>
<dbReference type="OrthoDB" id="8953110at2"/>
<dbReference type="AlphaFoldDB" id="A0A3D9FCY4"/>
<proteinExistence type="predicted"/>
<dbReference type="Gene3D" id="3.90.180.10">
    <property type="entry name" value="Medium-chain alcohol dehydrogenases, catalytic domain"/>
    <property type="match status" value="1"/>
</dbReference>
<gene>
    <name evidence="1" type="ORF">DFR46_0398</name>
</gene>
<evidence type="ECO:0000313" key="1">
    <source>
        <dbReference type="EMBL" id="RED15407.1"/>
    </source>
</evidence>
<reference evidence="1 2" key="1">
    <citation type="submission" date="2018-07" db="EMBL/GenBank/DDBJ databases">
        <title>Genomic Encyclopedia of Type Strains, Phase IV (KMG-IV): sequencing the most valuable type-strain genomes for metagenomic binning, comparative biology and taxonomic classification.</title>
        <authorList>
            <person name="Goeker M."/>
        </authorList>
    </citation>
    <scope>NUCLEOTIDE SEQUENCE [LARGE SCALE GENOMIC DNA]</scope>
    <source>
        <strain evidence="1 2">DSM 26725</strain>
    </source>
</reference>